<sequence length="316" mass="34674">MIEVDTLSRRYGELMAVDQVSFTTGRNEVVGLLGHNGAGKTTIMKMLSGYLEPSAGRITVDGTVLADHARQLQRKLGYLPENLPVYPEMLVADYLEYAATLKGIPRAERHLALREVIAATGLGARALDPIQQLSRGLKQRVGVAQAILGQPRLLILDEPTNGLDPEQTGEMRQLLRRLAQRATIILSTHIMQEVDAVCDRVLVLAGGRLVLDEPLQSLRQSRSLLLRTGLEEPELATWLRRLPQVAAVHEESASANCRSWTLQLHPRSDLDTAANNIASCVTGAGAALYQLQPLVRDLDSIFREATMQQGGSELEH</sequence>
<dbReference type="GO" id="GO:0005524">
    <property type="term" value="F:ATP binding"/>
    <property type="evidence" value="ECO:0007669"/>
    <property type="project" value="UniProtKB-KW"/>
</dbReference>
<dbReference type="PANTHER" id="PTHR43335:SF4">
    <property type="entry name" value="ABC TRANSPORTER, ATP-BINDING PROTEIN"/>
    <property type="match status" value="1"/>
</dbReference>
<evidence type="ECO:0000259" key="5">
    <source>
        <dbReference type="PROSITE" id="PS50893"/>
    </source>
</evidence>
<keyword evidence="3" id="KW-0547">Nucleotide-binding</keyword>
<dbReference type="InterPro" id="IPR003593">
    <property type="entry name" value="AAA+_ATPase"/>
</dbReference>
<feature type="domain" description="ABC transporter" evidence="5">
    <location>
        <begin position="2"/>
        <end position="231"/>
    </location>
</feature>
<dbReference type="PANTHER" id="PTHR43335">
    <property type="entry name" value="ABC TRANSPORTER, ATP-BINDING PROTEIN"/>
    <property type="match status" value="1"/>
</dbReference>
<evidence type="ECO:0000313" key="7">
    <source>
        <dbReference type="Proteomes" id="UP000477680"/>
    </source>
</evidence>
<keyword evidence="4 6" id="KW-0067">ATP-binding</keyword>
<organism evidence="6 7">
    <name type="scientific">Kineobactrum salinum</name>
    <dbReference type="NCBI Taxonomy" id="2708301"/>
    <lineage>
        <taxon>Bacteria</taxon>
        <taxon>Pseudomonadati</taxon>
        <taxon>Pseudomonadota</taxon>
        <taxon>Gammaproteobacteria</taxon>
        <taxon>Cellvibrionales</taxon>
        <taxon>Halieaceae</taxon>
        <taxon>Kineobactrum</taxon>
    </lineage>
</organism>
<dbReference type="PROSITE" id="PS50893">
    <property type="entry name" value="ABC_TRANSPORTER_2"/>
    <property type="match status" value="1"/>
</dbReference>
<dbReference type="EMBL" id="CP048711">
    <property type="protein sequence ID" value="QIB65433.1"/>
    <property type="molecule type" value="Genomic_DNA"/>
</dbReference>
<dbReference type="InterPro" id="IPR003439">
    <property type="entry name" value="ABC_transporter-like_ATP-bd"/>
</dbReference>
<dbReference type="InterPro" id="IPR027417">
    <property type="entry name" value="P-loop_NTPase"/>
</dbReference>
<dbReference type="Pfam" id="PF00005">
    <property type="entry name" value="ABC_tran"/>
    <property type="match status" value="1"/>
</dbReference>
<accession>A0A6C0U0W1</accession>
<gene>
    <name evidence="6" type="ORF">G3T16_08475</name>
</gene>
<comment type="similarity">
    <text evidence="1">Belongs to the ABC transporter superfamily.</text>
</comment>
<dbReference type="GO" id="GO:0016887">
    <property type="term" value="F:ATP hydrolysis activity"/>
    <property type="evidence" value="ECO:0007669"/>
    <property type="project" value="InterPro"/>
</dbReference>
<evidence type="ECO:0000256" key="1">
    <source>
        <dbReference type="ARBA" id="ARBA00005417"/>
    </source>
</evidence>
<dbReference type="KEGG" id="kim:G3T16_08475"/>
<reference evidence="6 7" key="1">
    <citation type="submission" date="2020-02" db="EMBL/GenBank/DDBJ databases">
        <title>Genome sequencing for Kineobactrum sp. M2.</title>
        <authorList>
            <person name="Park S.-J."/>
        </authorList>
    </citation>
    <scope>NUCLEOTIDE SEQUENCE [LARGE SCALE GENOMIC DNA]</scope>
    <source>
        <strain evidence="6 7">M2</strain>
    </source>
</reference>
<dbReference type="AlphaFoldDB" id="A0A6C0U0W1"/>
<dbReference type="Proteomes" id="UP000477680">
    <property type="component" value="Chromosome"/>
</dbReference>
<evidence type="ECO:0000256" key="4">
    <source>
        <dbReference type="ARBA" id="ARBA00022840"/>
    </source>
</evidence>
<evidence type="ECO:0000256" key="3">
    <source>
        <dbReference type="ARBA" id="ARBA00022741"/>
    </source>
</evidence>
<evidence type="ECO:0000313" key="6">
    <source>
        <dbReference type="EMBL" id="QIB65433.1"/>
    </source>
</evidence>
<dbReference type="CDD" id="cd03230">
    <property type="entry name" value="ABC_DR_subfamily_A"/>
    <property type="match status" value="1"/>
</dbReference>
<proteinExistence type="inferred from homology"/>
<protein>
    <submittedName>
        <fullName evidence="6">ABC transporter ATP-binding protein</fullName>
    </submittedName>
</protein>
<dbReference type="SUPFAM" id="SSF52540">
    <property type="entry name" value="P-loop containing nucleoside triphosphate hydrolases"/>
    <property type="match status" value="1"/>
</dbReference>
<name>A0A6C0U0W1_9GAMM</name>
<keyword evidence="7" id="KW-1185">Reference proteome</keyword>
<dbReference type="SMART" id="SM00382">
    <property type="entry name" value="AAA"/>
    <property type="match status" value="1"/>
</dbReference>
<dbReference type="RefSeq" id="WP_163494672.1">
    <property type="nucleotide sequence ID" value="NZ_CP048711.1"/>
</dbReference>
<keyword evidence="2" id="KW-0813">Transport</keyword>
<evidence type="ECO:0000256" key="2">
    <source>
        <dbReference type="ARBA" id="ARBA00022448"/>
    </source>
</evidence>
<dbReference type="Gene3D" id="3.40.50.300">
    <property type="entry name" value="P-loop containing nucleotide triphosphate hydrolases"/>
    <property type="match status" value="1"/>
</dbReference>